<evidence type="ECO:0000256" key="4">
    <source>
        <dbReference type="ARBA" id="ARBA00022771"/>
    </source>
</evidence>
<dbReference type="Gene3D" id="3.30.160.60">
    <property type="entry name" value="Classic Zinc Finger"/>
    <property type="match status" value="3"/>
</dbReference>
<dbReference type="SUPFAM" id="SSF57667">
    <property type="entry name" value="beta-beta-alpha zinc fingers"/>
    <property type="match status" value="1"/>
</dbReference>
<evidence type="ECO:0000313" key="11">
    <source>
        <dbReference type="Proteomes" id="UP000269221"/>
    </source>
</evidence>
<evidence type="ECO:0000256" key="8">
    <source>
        <dbReference type="SAM" id="MobiDB-lite"/>
    </source>
</evidence>
<keyword evidence="2" id="KW-0479">Metal-binding</keyword>
<dbReference type="GO" id="GO:0005634">
    <property type="term" value="C:nucleus"/>
    <property type="evidence" value="ECO:0007669"/>
    <property type="project" value="UniProtKB-SubCell"/>
</dbReference>
<name>A0A3M0K8P7_HIRRU</name>
<dbReference type="GO" id="GO:0008270">
    <property type="term" value="F:zinc ion binding"/>
    <property type="evidence" value="ECO:0007669"/>
    <property type="project" value="UniProtKB-KW"/>
</dbReference>
<keyword evidence="11" id="KW-1185">Reference proteome</keyword>
<feature type="domain" description="C2H2-type" evidence="9">
    <location>
        <begin position="103"/>
        <end position="130"/>
    </location>
</feature>
<dbReference type="GO" id="GO:0000981">
    <property type="term" value="F:DNA-binding transcription factor activity, RNA polymerase II-specific"/>
    <property type="evidence" value="ECO:0007669"/>
    <property type="project" value="TreeGrafter"/>
</dbReference>
<evidence type="ECO:0000256" key="3">
    <source>
        <dbReference type="ARBA" id="ARBA00022737"/>
    </source>
</evidence>
<feature type="compositionally biased region" description="Basic and acidic residues" evidence="8">
    <location>
        <begin position="100"/>
        <end position="110"/>
    </location>
</feature>
<sequence>MESGSASGELPPEGGGKELRMENREDKCLHQNLVEEAVLSSSTVQESNEEKKRRRSCRRKDSKPIPGCTEEERPTLFQEGGQSFSQSNTTVQPQIIHTGERPYECPEHGKRFQTSSTLQRHQRIHREESPFRCPDCRKGFNRKSTSSDTGASTLGRGPTSVLSVG</sequence>
<dbReference type="PANTHER" id="PTHR23226">
    <property type="entry name" value="ZINC FINGER AND SCAN DOMAIN-CONTAINING"/>
    <property type="match status" value="1"/>
</dbReference>
<feature type="region of interest" description="Disordered" evidence="8">
    <location>
        <begin position="100"/>
        <end position="165"/>
    </location>
</feature>
<feature type="compositionally biased region" description="Basic residues" evidence="8">
    <location>
        <begin position="52"/>
        <end position="61"/>
    </location>
</feature>
<keyword evidence="5" id="KW-0862">Zinc</keyword>
<dbReference type="EMBL" id="QRBI01000115">
    <property type="protein sequence ID" value="RMC09485.1"/>
    <property type="molecule type" value="Genomic_DNA"/>
</dbReference>
<evidence type="ECO:0000256" key="5">
    <source>
        <dbReference type="ARBA" id="ARBA00022833"/>
    </source>
</evidence>
<evidence type="ECO:0000256" key="7">
    <source>
        <dbReference type="PROSITE-ProRule" id="PRU00042"/>
    </source>
</evidence>
<dbReference type="PROSITE" id="PS50157">
    <property type="entry name" value="ZINC_FINGER_C2H2_2"/>
    <property type="match status" value="1"/>
</dbReference>
<feature type="compositionally biased region" description="Polar residues" evidence="8">
    <location>
        <begin position="142"/>
        <end position="152"/>
    </location>
</feature>
<evidence type="ECO:0000256" key="1">
    <source>
        <dbReference type="ARBA" id="ARBA00004123"/>
    </source>
</evidence>
<keyword evidence="4 7" id="KW-0863">Zinc-finger</keyword>
<dbReference type="Proteomes" id="UP000269221">
    <property type="component" value="Unassembled WGS sequence"/>
</dbReference>
<comment type="caution">
    <text evidence="10">The sequence shown here is derived from an EMBL/GenBank/DDBJ whole genome shotgun (WGS) entry which is preliminary data.</text>
</comment>
<keyword evidence="3" id="KW-0677">Repeat</keyword>
<dbReference type="FunFam" id="3.30.160.60:FF:000690">
    <property type="entry name" value="Zinc finger protein 354C"/>
    <property type="match status" value="1"/>
</dbReference>
<organism evidence="10 11">
    <name type="scientific">Hirundo rustica rustica</name>
    <dbReference type="NCBI Taxonomy" id="333673"/>
    <lineage>
        <taxon>Eukaryota</taxon>
        <taxon>Metazoa</taxon>
        <taxon>Chordata</taxon>
        <taxon>Craniata</taxon>
        <taxon>Vertebrata</taxon>
        <taxon>Euteleostomi</taxon>
        <taxon>Archelosauria</taxon>
        <taxon>Archosauria</taxon>
        <taxon>Dinosauria</taxon>
        <taxon>Saurischia</taxon>
        <taxon>Theropoda</taxon>
        <taxon>Coelurosauria</taxon>
        <taxon>Aves</taxon>
        <taxon>Neognathae</taxon>
        <taxon>Neoaves</taxon>
        <taxon>Telluraves</taxon>
        <taxon>Australaves</taxon>
        <taxon>Passeriformes</taxon>
        <taxon>Sylvioidea</taxon>
        <taxon>Hirundinidae</taxon>
        <taxon>Hirundo</taxon>
    </lineage>
</organism>
<keyword evidence="6" id="KW-0539">Nucleus</keyword>
<feature type="compositionally biased region" description="Basic and acidic residues" evidence="8">
    <location>
        <begin position="15"/>
        <end position="29"/>
    </location>
</feature>
<dbReference type="STRING" id="333673.A0A3M0K8P7"/>
<dbReference type="OrthoDB" id="427030at2759"/>
<proteinExistence type="predicted"/>
<reference evidence="10 11" key="1">
    <citation type="submission" date="2018-07" db="EMBL/GenBank/DDBJ databases">
        <title>A high quality draft genome assembly of the barn swallow (H. rustica rustica).</title>
        <authorList>
            <person name="Formenti G."/>
            <person name="Chiara M."/>
            <person name="Poveda L."/>
            <person name="Francoijs K.-J."/>
            <person name="Bonisoli-Alquati A."/>
            <person name="Canova L."/>
            <person name="Gianfranceschi L."/>
            <person name="Horner D.S."/>
            <person name="Saino N."/>
        </authorList>
    </citation>
    <scope>NUCLEOTIDE SEQUENCE [LARGE SCALE GENOMIC DNA]</scope>
    <source>
        <strain evidence="10">Chelidonia</strain>
        <tissue evidence="10">Blood</tissue>
    </source>
</reference>
<dbReference type="PANTHER" id="PTHR23226:SF416">
    <property type="entry name" value="FI01424P"/>
    <property type="match status" value="1"/>
</dbReference>
<evidence type="ECO:0000256" key="6">
    <source>
        <dbReference type="ARBA" id="ARBA00023242"/>
    </source>
</evidence>
<dbReference type="GO" id="GO:0000978">
    <property type="term" value="F:RNA polymerase II cis-regulatory region sequence-specific DNA binding"/>
    <property type="evidence" value="ECO:0007669"/>
    <property type="project" value="TreeGrafter"/>
</dbReference>
<accession>A0A3M0K8P7</accession>
<evidence type="ECO:0000259" key="9">
    <source>
        <dbReference type="PROSITE" id="PS50157"/>
    </source>
</evidence>
<comment type="subcellular location">
    <subcellularLocation>
        <location evidence="1">Nucleus</location>
    </subcellularLocation>
</comment>
<dbReference type="AlphaFoldDB" id="A0A3M0K8P7"/>
<dbReference type="InterPro" id="IPR036236">
    <property type="entry name" value="Znf_C2H2_sf"/>
</dbReference>
<feature type="region of interest" description="Disordered" evidence="8">
    <location>
        <begin position="1"/>
        <end position="74"/>
    </location>
</feature>
<gene>
    <name evidence="10" type="ORF">DUI87_13809</name>
</gene>
<dbReference type="InterPro" id="IPR013087">
    <property type="entry name" value="Znf_C2H2_type"/>
</dbReference>
<feature type="compositionally biased region" description="Basic and acidic residues" evidence="8">
    <location>
        <begin position="125"/>
        <end position="138"/>
    </location>
</feature>
<protein>
    <recommendedName>
        <fullName evidence="9">C2H2-type domain-containing protein</fullName>
    </recommendedName>
</protein>
<evidence type="ECO:0000313" key="10">
    <source>
        <dbReference type="EMBL" id="RMC09485.1"/>
    </source>
</evidence>
<evidence type="ECO:0000256" key="2">
    <source>
        <dbReference type="ARBA" id="ARBA00022723"/>
    </source>
</evidence>